<dbReference type="EMBL" id="UATH01000001">
    <property type="protein sequence ID" value="SPY07236.1"/>
    <property type="molecule type" value="Genomic_DNA"/>
</dbReference>
<dbReference type="Pfam" id="PF06832">
    <property type="entry name" value="BiPBP_C"/>
    <property type="match status" value="1"/>
</dbReference>
<evidence type="ECO:0000256" key="4">
    <source>
        <dbReference type="ARBA" id="ARBA00022645"/>
    </source>
</evidence>
<evidence type="ECO:0000313" key="16">
    <source>
        <dbReference type="Proteomes" id="UP000250242"/>
    </source>
</evidence>
<evidence type="ECO:0000259" key="12">
    <source>
        <dbReference type="Pfam" id="PF00905"/>
    </source>
</evidence>
<evidence type="ECO:0000256" key="1">
    <source>
        <dbReference type="ARBA" id="ARBA00004752"/>
    </source>
</evidence>
<evidence type="ECO:0000259" key="13">
    <source>
        <dbReference type="Pfam" id="PF00912"/>
    </source>
</evidence>
<comment type="similarity">
    <text evidence="2">In the C-terminal section; belongs to the transpeptidase family.</text>
</comment>
<dbReference type="GO" id="GO:0008658">
    <property type="term" value="F:penicillin binding"/>
    <property type="evidence" value="ECO:0007669"/>
    <property type="project" value="InterPro"/>
</dbReference>
<dbReference type="GO" id="GO:0004180">
    <property type="term" value="F:carboxypeptidase activity"/>
    <property type="evidence" value="ECO:0007669"/>
    <property type="project" value="UniProtKB-KW"/>
</dbReference>
<sequence length="748" mass="82516">MKAGVTKRGWGKLLYGLLSLALLLVLALLALRIALYYSAPPQLPSLAEVKAATSSSYVEVLDRQGLVLDRIRQDFSKRQGEWLSLDEVSPAFIKALIQSEDKRFYQHGGVDWLALVNATQAHLRQRLSRALALNNADTSGVGRGGASSISMQLAAMLNPELQTNTLRSYRQKWQQMATALALERHWTKQEILEAYVNRLPFRGELVGIAAAAESFYGKYAFGLNPREAALLAVMIRAPNASAERLTERSCELLKKMAEPAACQGLAHFVNYYLRLPHPQTLDRPQHAPHLARYARQWANQQQQQRVHTSLDAALQRRVNEILQHHLSEIRDATVQDAAVLVLDNASGAILAYVGSSAQLSAAPEVDHVRAPRQVASTLKPFLYAQLLDEKRLTAASLLHDSPINLLAGEGLYIPQNHDRNYAGWVTLRTALASSLNIPAVRAIVLLGVEPFYKKLKVLHLPLHQDSEFYGYSLALGSADMDLLSLTNAYRSLANQGVYSPVWWNQAEAATAEPVAVFSPEAAWIIGDMLADRQARAYTFGLDSVLSTPFWTAVKTGTSKDMRDNWTIGWSADYTVGVWVGNSDGRSMQNVYGVSGAGPIWYDVMSYLHQHQRSSAPPKPSAVVTEKVHFVGVAEAEREEFFIDGTDMTEVVALSSLAPDALAPITIERPINGSILAIDPEIPASSQKLLLKASLAESDARAPALQWQLGELTLGQGGEYFWLLRRGSHIIRLKDAQGELLDEVRITVR</sequence>
<feature type="domain" description="Glycosyl transferase family 51" evidence="13">
    <location>
        <begin position="75"/>
        <end position="256"/>
    </location>
</feature>
<keyword evidence="7" id="KW-0808">Transferase</keyword>
<keyword evidence="8" id="KW-0378">Hydrolase</keyword>
<dbReference type="InterPro" id="IPR036950">
    <property type="entry name" value="PBP_transglycosylase"/>
</dbReference>
<dbReference type="GO" id="GO:0009252">
    <property type="term" value="P:peptidoglycan biosynthetic process"/>
    <property type="evidence" value="ECO:0007669"/>
    <property type="project" value="UniProtKB-UniPathway"/>
</dbReference>
<evidence type="ECO:0000256" key="5">
    <source>
        <dbReference type="ARBA" id="ARBA00022670"/>
    </source>
</evidence>
<accession>A0A2X1UJ63</accession>
<dbReference type="InterPro" id="IPR023346">
    <property type="entry name" value="Lysozyme-like_dom_sf"/>
</dbReference>
<evidence type="ECO:0000256" key="7">
    <source>
        <dbReference type="ARBA" id="ARBA00022679"/>
    </source>
</evidence>
<dbReference type="EC" id="2.4.99.28" evidence="10"/>
<dbReference type="GO" id="GO:0006508">
    <property type="term" value="P:proteolysis"/>
    <property type="evidence" value="ECO:0007669"/>
    <property type="project" value="UniProtKB-KW"/>
</dbReference>
<evidence type="ECO:0000256" key="2">
    <source>
        <dbReference type="ARBA" id="ARBA00007090"/>
    </source>
</evidence>
<gene>
    <name evidence="15" type="primary">pbpD</name>
    <name evidence="15" type="ORF">NCTC11009_00429</name>
</gene>
<dbReference type="Pfam" id="PF00905">
    <property type="entry name" value="Transpeptidase"/>
    <property type="match status" value="1"/>
</dbReference>
<keyword evidence="6" id="KW-0328">Glycosyltransferase</keyword>
<evidence type="ECO:0000313" key="15">
    <source>
        <dbReference type="EMBL" id="SPY07236.1"/>
    </source>
</evidence>
<dbReference type="SUPFAM" id="SSF53955">
    <property type="entry name" value="Lysozyme-like"/>
    <property type="match status" value="1"/>
</dbReference>
<name>A0A2X1UJ63_9BURK</name>
<dbReference type="Gene3D" id="3.40.710.10">
    <property type="entry name" value="DD-peptidase/beta-lactamase superfamily"/>
    <property type="match status" value="1"/>
</dbReference>
<dbReference type="GO" id="GO:0008955">
    <property type="term" value="F:peptidoglycan glycosyltransferase activity"/>
    <property type="evidence" value="ECO:0007669"/>
    <property type="project" value="UniProtKB-EC"/>
</dbReference>
<feature type="domain" description="Penicillin-binding C-terminal" evidence="14">
    <location>
        <begin position="661"/>
        <end position="745"/>
    </location>
</feature>
<dbReference type="SUPFAM" id="SSF56601">
    <property type="entry name" value="beta-lactamase/transpeptidase-like"/>
    <property type="match status" value="1"/>
</dbReference>
<proteinExistence type="inferred from homology"/>
<dbReference type="InterPro" id="IPR009647">
    <property type="entry name" value="PBP_C"/>
</dbReference>
<evidence type="ECO:0000256" key="6">
    <source>
        <dbReference type="ARBA" id="ARBA00022676"/>
    </source>
</evidence>
<dbReference type="NCBIfam" id="TIGR02073">
    <property type="entry name" value="PBP_1c"/>
    <property type="match status" value="1"/>
</dbReference>
<dbReference type="AlphaFoldDB" id="A0A2X1UJ63"/>
<evidence type="ECO:0000259" key="14">
    <source>
        <dbReference type="Pfam" id="PF06832"/>
    </source>
</evidence>
<reference evidence="15 16" key="1">
    <citation type="submission" date="2018-06" db="EMBL/GenBank/DDBJ databases">
        <authorList>
            <consortium name="Pathogen Informatics"/>
            <person name="Doyle S."/>
        </authorList>
    </citation>
    <scope>NUCLEOTIDE SEQUENCE [LARGE SCALE GENOMIC DNA]</scope>
    <source>
        <strain evidence="15 16">NCTC11009</strain>
    </source>
</reference>
<evidence type="ECO:0000256" key="11">
    <source>
        <dbReference type="ARBA" id="ARBA00049902"/>
    </source>
</evidence>
<dbReference type="RefSeq" id="WP_113062226.1">
    <property type="nucleotide sequence ID" value="NZ_UATH01000001.1"/>
</dbReference>
<comment type="catalytic activity">
    <reaction evidence="11">
        <text>[GlcNAc-(1-&gt;4)-Mur2Ac(oyl-L-Ala-gamma-D-Glu-L-Lys-D-Ala-D-Ala)](n)-di-trans,octa-cis-undecaprenyl diphosphate + beta-D-GlcNAc-(1-&gt;4)-Mur2Ac(oyl-L-Ala-gamma-D-Glu-L-Lys-D-Ala-D-Ala)-di-trans,octa-cis-undecaprenyl diphosphate = [GlcNAc-(1-&gt;4)-Mur2Ac(oyl-L-Ala-gamma-D-Glu-L-Lys-D-Ala-D-Ala)](n+1)-di-trans,octa-cis-undecaprenyl diphosphate + di-trans,octa-cis-undecaprenyl diphosphate + H(+)</text>
        <dbReference type="Rhea" id="RHEA:23708"/>
        <dbReference type="Rhea" id="RHEA-COMP:9602"/>
        <dbReference type="Rhea" id="RHEA-COMP:9603"/>
        <dbReference type="ChEBI" id="CHEBI:15378"/>
        <dbReference type="ChEBI" id="CHEBI:58405"/>
        <dbReference type="ChEBI" id="CHEBI:60033"/>
        <dbReference type="ChEBI" id="CHEBI:78435"/>
        <dbReference type="EC" id="2.4.99.28"/>
    </reaction>
</comment>
<dbReference type="PANTHER" id="PTHR32282:SF15">
    <property type="entry name" value="PENICILLIN-BINDING PROTEIN 1C"/>
    <property type="match status" value="1"/>
</dbReference>
<dbReference type="UniPathway" id="UPA00219"/>
<dbReference type="PANTHER" id="PTHR32282">
    <property type="entry name" value="BINDING PROTEIN TRANSPEPTIDASE, PUTATIVE-RELATED"/>
    <property type="match status" value="1"/>
</dbReference>
<dbReference type="InterPro" id="IPR011815">
    <property type="entry name" value="PBP_1c"/>
</dbReference>
<dbReference type="Gene3D" id="1.10.3810.10">
    <property type="entry name" value="Biosynthetic peptidoglycan transglycosylase-like"/>
    <property type="match status" value="1"/>
</dbReference>
<dbReference type="Pfam" id="PF00912">
    <property type="entry name" value="Transgly"/>
    <property type="match status" value="1"/>
</dbReference>
<feature type="domain" description="Penicillin-binding protein transpeptidase" evidence="12">
    <location>
        <begin position="338"/>
        <end position="604"/>
    </location>
</feature>
<evidence type="ECO:0000256" key="8">
    <source>
        <dbReference type="ARBA" id="ARBA00022801"/>
    </source>
</evidence>
<dbReference type="InterPro" id="IPR012338">
    <property type="entry name" value="Beta-lactam/transpept-like"/>
</dbReference>
<organism evidence="15 16">
    <name type="scientific">Oligella urethralis</name>
    <dbReference type="NCBI Taxonomy" id="90245"/>
    <lineage>
        <taxon>Bacteria</taxon>
        <taxon>Pseudomonadati</taxon>
        <taxon>Pseudomonadota</taxon>
        <taxon>Betaproteobacteria</taxon>
        <taxon>Burkholderiales</taxon>
        <taxon>Alcaligenaceae</taxon>
        <taxon>Oligella</taxon>
    </lineage>
</organism>
<dbReference type="GO" id="GO:0030288">
    <property type="term" value="C:outer membrane-bounded periplasmic space"/>
    <property type="evidence" value="ECO:0007669"/>
    <property type="project" value="TreeGrafter"/>
</dbReference>
<dbReference type="InterPro" id="IPR001460">
    <property type="entry name" value="PCN-bd_Tpept"/>
</dbReference>
<evidence type="ECO:0000256" key="3">
    <source>
        <dbReference type="ARBA" id="ARBA00007739"/>
    </source>
</evidence>
<protein>
    <recommendedName>
        <fullName evidence="10">peptidoglycan glycosyltransferase</fullName>
        <ecNumber evidence="10">2.4.99.28</ecNumber>
    </recommendedName>
</protein>
<comment type="similarity">
    <text evidence="3">In the N-terminal section; belongs to the glycosyltransferase 51 family.</text>
</comment>
<keyword evidence="5" id="KW-0645">Protease</keyword>
<dbReference type="InterPro" id="IPR050396">
    <property type="entry name" value="Glycosyltr_51/Transpeptidase"/>
</dbReference>
<dbReference type="Proteomes" id="UP000250242">
    <property type="component" value="Unassembled WGS sequence"/>
</dbReference>
<evidence type="ECO:0000256" key="9">
    <source>
        <dbReference type="ARBA" id="ARBA00023268"/>
    </source>
</evidence>
<dbReference type="InterPro" id="IPR001264">
    <property type="entry name" value="Glyco_trans_51"/>
</dbReference>
<comment type="pathway">
    <text evidence="1">Cell wall biogenesis; peptidoglycan biosynthesis.</text>
</comment>
<evidence type="ECO:0000256" key="10">
    <source>
        <dbReference type="ARBA" id="ARBA00044770"/>
    </source>
</evidence>
<keyword evidence="4" id="KW-0121">Carboxypeptidase</keyword>
<keyword evidence="9" id="KW-0511">Multifunctional enzyme</keyword>